<keyword evidence="1" id="KW-0812">Transmembrane</keyword>
<evidence type="ECO:0000313" key="3">
    <source>
        <dbReference type="Proteomes" id="UP000812270"/>
    </source>
</evidence>
<proteinExistence type="predicted"/>
<dbReference type="RefSeq" id="WP_217790414.1">
    <property type="nucleotide sequence ID" value="NZ_JAHSPG010000003.1"/>
</dbReference>
<evidence type="ECO:0000313" key="2">
    <source>
        <dbReference type="EMBL" id="MBV4356775.1"/>
    </source>
</evidence>
<accession>A0A9E2W212</accession>
<comment type="caution">
    <text evidence="2">The sequence shown here is derived from an EMBL/GenBank/DDBJ whole genome shotgun (WGS) entry which is preliminary data.</text>
</comment>
<gene>
    <name evidence="2" type="ORF">KTO63_06400</name>
</gene>
<dbReference type="EMBL" id="JAHSPG010000003">
    <property type="protein sequence ID" value="MBV4356775.1"/>
    <property type="molecule type" value="Genomic_DNA"/>
</dbReference>
<feature type="transmembrane region" description="Helical" evidence="1">
    <location>
        <begin position="9"/>
        <end position="27"/>
    </location>
</feature>
<keyword evidence="1" id="KW-1133">Transmembrane helix</keyword>
<name>A0A9E2W212_9BACT</name>
<sequence length="151" mass="17371">MKSKFINQPFNLLLFAATMLFIASIFIRDETANLHYNDAYYVLSLKMICLCGVVFLGFFWLLYRATNNFLYSRILTWLHVVITVAAIFLFLSALQSNNVNKPRRYIDIVGVDTIDHSYVTSIIILICAFIIAQFIYMLNILFGLSSKSSLE</sequence>
<dbReference type="AlphaFoldDB" id="A0A9E2W212"/>
<protein>
    <submittedName>
        <fullName evidence="2">Uncharacterized protein</fullName>
    </submittedName>
</protein>
<dbReference type="Proteomes" id="UP000812270">
    <property type="component" value="Unassembled WGS sequence"/>
</dbReference>
<organism evidence="2 3">
    <name type="scientific">Pinibacter aurantiacus</name>
    <dbReference type="NCBI Taxonomy" id="2851599"/>
    <lineage>
        <taxon>Bacteria</taxon>
        <taxon>Pseudomonadati</taxon>
        <taxon>Bacteroidota</taxon>
        <taxon>Chitinophagia</taxon>
        <taxon>Chitinophagales</taxon>
        <taxon>Chitinophagaceae</taxon>
        <taxon>Pinibacter</taxon>
    </lineage>
</organism>
<evidence type="ECO:0000256" key="1">
    <source>
        <dbReference type="SAM" id="Phobius"/>
    </source>
</evidence>
<feature type="transmembrane region" description="Helical" evidence="1">
    <location>
        <begin position="118"/>
        <end position="142"/>
    </location>
</feature>
<feature type="transmembrane region" description="Helical" evidence="1">
    <location>
        <begin position="39"/>
        <end position="62"/>
    </location>
</feature>
<reference evidence="2" key="1">
    <citation type="submission" date="2021-06" db="EMBL/GenBank/DDBJ databases">
        <authorList>
            <person name="Huq M.A."/>
        </authorList>
    </citation>
    <scope>NUCLEOTIDE SEQUENCE</scope>
    <source>
        <strain evidence="2">MAH-26</strain>
    </source>
</reference>
<keyword evidence="1" id="KW-0472">Membrane</keyword>
<keyword evidence="3" id="KW-1185">Reference proteome</keyword>
<feature type="transmembrane region" description="Helical" evidence="1">
    <location>
        <begin position="74"/>
        <end position="94"/>
    </location>
</feature>